<accession>A0ABX6QD86</accession>
<dbReference type="Pfam" id="PF09683">
    <property type="entry name" value="Lactococcin_972"/>
    <property type="match status" value="1"/>
</dbReference>
<dbReference type="NCBIfam" id="TIGR01653">
    <property type="entry name" value="lactococcin_972"/>
    <property type="match status" value="1"/>
</dbReference>
<gene>
    <name evidence="2" type="ORF">HUB98_18050</name>
</gene>
<dbReference type="InterPro" id="IPR006540">
    <property type="entry name" value="Lactococcin_972"/>
</dbReference>
<keyword evidence="1" id="KW-0732">Signal</keyword>
<name>A0ABX6QD86_PAEBA</name>
<evidence type="ECO:0000313" key="2">
    <source>
        <dbReference type="EMBL" id="QKS60219.1"/>
    </source>
</evidence>
<proteinExistence type="predicted"/>
<evidence type="ECO:0000256" key="1">
    <source>
        <dbReference type="SAM" id="SignalP"/>
    </source>
</evidence>
<sequence>MVKKKILSLSIVAAVLLVPISHAMAQNSATSGSVDLTNVITENQLTKFTSGVVSPAVDVGGGTWDYGTSWVFPLSKKVWSNYNHQTKIHSSTASIGTQILRSGQVNAGTTSYASAIGGASEDTHAYWNVYESK</sequence>
<evidence type="ECO:0000313" key="3">
    <source>
        <dbReference type="Proteomes" id="UP000509327"/>
    </source>
</evidence>
<reference evidence="2 3" key="1">
    <citation type="submission" date="2020-06" db="EMBL/GenBank/DDBJ databases">
        <title>Complete genome of Paenibacillus barcinonensis KACC11450.</title>
        <authorList>
            <person name="Kim M."/>
            <person name="Park Y.-J."/>
            <person name="Shin J.-H."/>
        </authorList>
    </citation>
    <scope>NUCLEOTIDE SEQUENCE [LARGE SCALE GENOMIC DNA]</scope>
    <source>
        <strain evidence="2 3">KACC11450</strain>
    </source>
</reference>
<dbReference type="Proteomes" id="UP000509327">
    <property type="component" value="Chromosome"/>
</dbReference>
<protein>
    <submittedName>
        <fullName evidence="2">Lactococcin 972 family bacteriocin</fullName>
    </submittedName>
</protein>
<keyword evidence="3" id="KW-1185">Reference proteome</keyword>
<dbReference type="Gene3D" id="2.60.40.2850">
    <property type="match status" value="1"/>
</dbReference>
<feature type="signal peptide" evidence="1">
    <location>
        <begin position="1"/>
        <end position="25"/>
    </location>
</feature>
<organism evidence="2 3">
    <name type="scientific">Paenibacillus barcinonensis</name>
    <dbReference type="NCBI Taxonomy" id="198119"/>
    <lineage>
        <taxon>Bacteria</taxon>
        <taxon>Bacillati</taxon>
        <taxon>Bacillota</taxon>
        <taxon>Bacilli</taxon>
        <taxon>Bacillales</taxon>
        <taxon>Paenibacillaceae</taxon>
        <taxon>Paenibacillus</taxon>
    </lineage>
</organism>
<dbReference type="EMBL" id="CP054614">
    <property type="protein sequence ID" value="QKS60219.1"/>
    <property type="molecule type" value="Genomic_DNA"/>
</dbReference>
<feature type="chain" id="PRO_5045658866" evidence="1">
    <location>
        <begin position="26"/>
        <end position="133"/>
    </location>
</feature>